<gene>
    <name evidence="1" type="ORF">DICVIV_00442</name>
</gene>
<dbReference type="PANTHER" id="PTHR24322:SF742">
    <property type="entry name" value="PROTEIN DHS-3"/>
    <property type="match status" value="1"/>
</dbReference>
<protein>
    <recommendedName>
        <fullName evidence="3">Oxidoreductase, short chain dehydrogenase/reductase family protein</fullName>
    </recommendedName>
</protein>
<sequence>MIEQVVDTAVMIVKCFAMTITASVKALLPMGLFPGEVVLITGSGSGLGRGMAMEFGKLGAKIVLWDINENGNLETKKMLEDINAESKYARNHGFPFQKKIALLYIYSVDQNQNRVALVESPDKEIIRKHMGCIFILLF</sequence>
<dbReference type="STRING" id="29172.A0A0D8YBD0"/>
<dbReference type="SUPFAM" id="SSF51735">
    <property type="entry name" value="NAD(P)-binding Rossmann-fold domains"/>
    <property type="match status" value="1"/>
</dbReference>
<keyword evidence="2" id="KW-1185">Reference proteome</keyword>
<dbReference type="EMBL" id="KN716153">
    <property type="protein sequence ID" value="KJH53319.1"/>
    <property type="molecule type" value="Genomic_DNA"/>
</dbReference>
<dbReference type="Pfam" id="PF00106">
    <property type="entry name" value="adh_short"/>
    <property type="match status" value="1"/>
</dbReference>
<dbReference type="OrthoDB" id="10253736at2759"/>
<dbReference type="Gene3D" id="3.40.50.720">
    <property type="entry name" value="NAD(P)-binding Rossmann-like Domain"/>
    <property type="match status" value="1"/>
</dbReference>
<evidence type="ECO:0000313" key="1">
    <source>
        <dbReference type="EMBL" id="KJH53319.1"/>
    </source>
</evidence>
<dbReference type="Proteomes" id="UP000053766">
    <property type="component" value="Unassembled WGS sequence"/>
</dbReference>
<dbReference type="AlphaFoldDB" id="A0A0D8YBD0"/>
<organism evidence="1 2">
    <name type="scientific">Dictyocaulus viviparus</name>
    <name type="common">Bovine lungworm</name>
    <dbReference type="NCBI Taxonomy" id="29172"/>
    <lineage>
        <taxon>Eukaryota</taxon>
        <taxon>Metazoa</taxon>
        <taxon>Ecdysozoa</taxon>
        <taxon>Nematoda</taxon>
        <taxon>Chromadorea</taxon>
        <taxon>Rhabditida</taxon>
        <taxon>Rhabditina</taxon>
        <taxon>Rhabditomorpha</taxon>
        <taxon>Strongyloidea</taxon>
        <taxon>Metastrongylidae</taxon>
        <taxon>Dictyocaulus</taxon>
    </lineage>
</organism>
<dbReference type="GO" id="GO:0016616">
    <property type="term" value="F:oxidoreductase activity, acting on the CH-OH group of donors, NAD or NADP as acceptor"/>
    <property type="evidence" value="ECO:0007669"/>
    <property type="project" value="TreeGrafter"/>
</dbReference>
<dbReference type="GO" id="GO:0005811">
    <property type="term" value="C:lipid droplet"/>
    <property type="evidence" value="ECO:0007669"/>
    <property type="project" value="TreeGrafter"/>
</dbReference>
<evidence type="ECO:0000313" key="2">
    <source>
        <dbReference type="Proteomes" id="UP000053766"/>
    </source>
</evidence>
<proteinExistence type="predicted"/>
<accession>A0A0D8YBD0</accession>
<dbReference type="InterPro" id="IPR002347">
    <property type="entry name" value="SDR_fam"/>
</dbReference>
<name>A0A0D8YBD0_DICVI</name>
<dbReference type="PANTHER" id="PTHR24322">
    <property type="entry name" value="PKSB"/>
    <property type="match status" value="1"/>
</dbReference>
<evidence type="ECO:0008006" key="3">
    <source>
        <dbReference type="Google" id="ProtNLM"/>
    </source>
</evidence>
<dbReference type="InterPro" id="IPR036291">
    <property type="entry name" value="NAD(P)-bd_dom_sf"/>
</dbReference>
<reference evidence="2" key="2">
    <citation type="journal article" date="2016" name="Sci. Rep.">
        <title>Dictyocaulus viviparus genome, variome and transcriptome elucidate lungworm biology and support future intervention.</title>
        <authorList>
            <person name="McNulty S.N."/>
            <person name="Strube C."/>
            <person name="Rosa B.A."/>
            <person name="Martin J.C."/>
            <person name="Tyagi R."/>
            <person name="Choi Y.J."/>
            <person name="Wang Q."/>
            <person name="Hallsworth Pepin K."/>
            <person name="Zhang X."/>
            <person name="Ozersky P."/>
            <person name="Wilson R.K."/>
            <person name="Sternberg P.W."/>
            <person name="Gasser R.B."/>
            <person name="Mitreva M."/>
        </authorList>
    </citation>
    <scope>NUCLEOTIDE SEQUENCE [LARGE SCALE GENOMIC DNA]</scope>
    <source>
        <strain evidence="2">HannoverDv2000</strain>
    </source>
</reference>
<reference evidence="1 2" key="1">
    <citation type="submission" date="2013-11" db="EMBL/GenBank/DDBJ databases">
        <title>Draft genome of the bovine lungworm Dictyocaulus viviparus.</title>
        <authorList>
            <person name="Mitreva M."/>
        </authorList>
    </citation>
    <scope>NUCLEOTIDE SEQUENCE [LARGE SCALE GENOMIC DNA]</scope>
    <source>
        <strain evidence="1 2">HannoverDv2000</strain>
    </source>
</reference>